<dbReference type="Proteomes" id="UP001174208">
    <property type="component" value="Unassembled WGS sequence"/>
</dbReference>
<evidence type="ECO:0000313" key="3">
    <source>
        <dbReference type="Proteomes" id="UP001174208"/>
    </source>
</evidence>
<dbReference type="EMBL" id="JAROCF010000001">
    <property type="protein sequence ID" value="MDN4613273.1"/>
    <property type="molecule type" value="Genomic_DNA"/>
</dbReference>
<reference evidence="2" key="1">
    <citation type="submission" date="2023-06" db="EMBL/GenBank/DDBJ databases">
        <title>MT1 and MT2 Draft Genomes of Novel Species.</title>
        <authorList>
            <person name="Venkateswaran K."/>
        </authorList>
    </citation>
    <scope>NUCLEOTIDE SEQUENCE</scope>
    <source>
        <strain evidence="2">F6_8S_P_1B</strain>
    </source>
</reference>
<accession>A0ABT8K8F5</accession>
<evidence type="ECO:0000259" key="1">
    <source>
        <dbReference type="Pfam" id="PF02464"/>
    </source>
</evidence>
<organism evidence="2 3">
    <name type="scientific">Leifsonia williamsii</name>
    <dbReference type="NCBI Taxonomy" id="3035919"/>
    <lineage>
        <taxon>Bacteria</taxon>
        <taxon>Bacillati</taxon>
        <taxon>Actinomycetota</taxon>
        <taxon>Actinomycetes</taxon>
        <taxon>Micrococcales</taxon>
        <taxon>Microbacteriaceae</taxon>
        <taxon>Leifsonia</taxon>
    </lineage>
</organism>
<sequence length="166" mass="16552">MADEETTDRVTGLGESIAELAGRADASVAVAESLTSGAIASALGRAPSASDWFAGGVVAYSEHVKFDVLRVTPGPVITAACAEQMAAGVARLLGADVVAAVTGAGGPDPEEGKPAGTVYLAHGTADAIRVDELRLEGDPAEVVEATVQAALAALEAELARIASREG</sequence>
<dbReference type="InterPro" id="IPR008136">
    <property type="entry name" value="CinA_C"/>
</dbReference>
<dbReference type="SUPFAM" id="SSF142433">
    <property type="entry name" value="CinA-like"/>
    <property type="match status" value="1"/>
</dbReference>
<proteinExistence type="predicted"/>
<dbReference type="NCBIfam" id="TIGR00199">
    <property type="entry name" value="PncC_domain"/>
    <property type="match status" value="1"/>
</dbReference>
<dbReference type="Gene3D" id="3.90.950.20">
    <property type="entry name" value="CinA-like"/>
    <property type="match status" value="1"/>
</dbReference>
<dbReference type="Pfam" id="PF02464">
    <property type="entry name" value="CinA"/>
    <property type="match status" value="1"/>
</dbReference>
<comment type="caution">
    <text evidence="2">The sequence shown here is derived from an EMBL/GenBank/DDBJ whole genome shotgun (WGS) entry which is preliminary data.</text>
</comment>
<name>A0ABT8K8F5_9MICO</name>
<dbReference type="RefSeq" id="WP_301212759.1">
    <property type="nucleotide sequence ID" value="NZ_JAROCF010000001.1"/>
</dbReference>
<keyword evidence="3" id="KW-1185">Reference proteome</keyword>
<gene>
    <name evidence="2" type="ORF">P5G50_02305</name>
</gene>
<feature type="domain" description="CinA C-terminal" evidence="1">
    <location>
        <begin position="14"/>
        <end position="157"/>
    </location>
</feature>
<protein>
    <submittedName>
        <fullName evidence="2">CinA family protein</fullName>
    </submittedName>
</protein>
<dbReference type="InterPro" id="IPR036653">
    <property type="entry name" value="CinA-like_C"/>
</dbReference>
<evidence type="ECO:0000313" key="2">
    <source>
        <dbReference type="EMBL" id="MDN4613273.1"/>
    </source>
</evidence>